<dbReference type="Gene3D" id="3.40.50.720">
    <property type="entry name" value="NAD(P)-binding Rossmann-like Domain"/>
    <property type="match status" value="1"/>
</dbReference>
<dbReference type="InterPro" id="IPR019811">
    <property type="entry name" value="HDH_CS"/>
</dbReference>
<dbReference type="SUPFAM" id="SSF55347">
    <property type="entry name" value="Glyceraldehyde-3-phosphate dehydrogenase-like, C-terminal domain"/>
    <property type="match status" value="1"/>
</dbReference>
<dbReference type="SUPFAM" id="SSF55021">
    <property type="entry name" value="ACT-like"/>
    <property type="match status" value="1"/>
</dbReference>
<dbReference type="PROSITE" id="PS01042">
    <property type="entry name" value="HOMOSER_DHGENASE"/>
    <property type="match status" value="1"/>
</dbReference>
<dbReference type="Proteomes" id="UP000316313">
    <property type="component" value="Chromosome"/>
</dbReference>
<dbReference type="Pfam" id="PF03447">
    <property type="entry name" value="NAD_binding_3"/>
    <property type="match status" value="1"/>
</dbReference>
<feature type="binding site" evidence="12">
    <location>
        <position position="106"/>
    </location>
    <ligand>
        <name>NADPH</name>
        <dbReference type="ChEBI" id="CHEBI:57783"/>
    </ligand>
</feature>
<comment type="pathway">
    <text evidence="1">Amino-acid biosynthesis; L-threonine biosynthesis; L-threonine from L-aspartate: step 3/5.</text>
</comment>
<keyword evidence="8 12" id="KW-0521">NADP</keyword>
<evidence type="ECO:0000256" key="10">
    <source>
        <dbReference type="ARBA" id="ARBA00023167"/>
    </source>
</evidence>
<dbReference type="InterPro" id="IPR001342">
    <property type="entry name" value="HDH_cat"/>
</dbReference>
<evidence type="ECO:0000256" key="13">
    <source>
        <dbReference type="RuleBase" id="RU004171"/>
    </source>
</evidence>
<dbReference type="PIRSF" id="PIRSF000098">
    <property type="entry name" value="Homoser_dehydrog"/>
    <property type="match status" value="1"/>
</dbReference>
<keyword evidence="7" id="KW-0791">Threonine biosynthesis</keyword>
<dbReference type="InterPro" id="IPR005106">
    <property type="entry name" value="Asp/hSer_DH_NAD-bd"/>
</dbReference>
<dbReference type="UniPathway" id="UPA00050">
    <property type="reaction ID" value="UER00063"/>
</dbReference>
<evidence type="ECO:0000256" key="5">
    <source>
        <dbReference type="ARBA" id="ARBA00013376"/>
    </source>
</evidence>
<dbReference type="PANTHER" id="PTHR43331">
    <property type="entry name" value="HOMOSERINE DEHYDROGENASE"/>
    <property type="match status" value="1"/>
</dbReference>
<evidence type="ECO:0000256" key="4">
    <source>
        <dbReference type="ARBA" id="ARBA00013213"/>
    </source>
</evidence>
<feature type="domain" description="ACT" evidence="14">
    <location>
        <begin position="349"/>
        <end position="429"/>
    </location>
</feature>
<dbReference type="Pfam" id="PF01842">
    <property type="entry name" value="ACT"/>
    <property type="match status" value="1"/>
</dbReference>
<dbReference type="CDD" id="cd04881">
    <property type="entry name" value="ACT_HSDH-Hom"/>
    <property type="match status" value="1"/>
</dbReference>
<gene>
    <name evidence="15" type="ORF">E3D00_02580</name>
</gene>
<dbReference type="EMBL" id="CP038141">
    <property type="protein sequence ID" value="QDH16580.1"/>
    <property type="molecule type" value="Genomic_DNA"/>
</dbReference>
<evidence type="ECO:0000256" key="3">
    <source>
        <dbReference type="ARBA" id="ARBA00006753"/>
    </source>
</evidence>
<dbReference type="NCBIfam" id="NF004976">
    <property type="entry name" value="PRK06349.1"/>
    <property type="match status" value="1"/>
</dbReference>
<keyword evidence="10" id="KW-0486">Methionine biosynthesis</keyword>
<evidence type="ECO:0000313" key="16">
    <source>
        <dbReference type="Proteomes" id="UP000316313"/>
    </source>
</evidence>
<dbReference type="InterPro" id="IPR036291">
    <property type="entry name" value="NAD(P)-bd_dom_sf"/>
</dbReference>
<evidence type="ECO:0000256" key="12">
    <source>
        <dbReference type="PIRSR" id="PIRSR000098-2"/>
    </source>
</evidence>
<evidence type="ECO:0000256" key="11">
    <source>
        <dbReference type="PIRSR" id="PIRSR000098-1"/>
    </source>
</evidence>
<evidence type="ECO:0000256" key="2">
    <source>
        <dbReference type="ARBA" id="ARBA00005062"/>
    </source>
</evidence>
<organism evidence="15 16">
    <name type="scientific">Swingsia samuiensis</name>
    <dbReference type="NCBI Taxonomy" id="1293412"/>
    <lineage>
        <taxon>Bacteria</taxon>
        <taxon>Pseudomonadati</taxon>
        <taxon>Pseudomonadota</taxon>
        <taxon>Alphaproteobacteria</taxon>
        <taxon>Acetobacterales</taxon>
        <taxon>Acetobacteraceae</taxon>
        <taxon>Swingsia</taxon>
    </lineage>
</organism>
<dbReference type="AlphaFoldDB" id="A0A4Y6UID9"/>
<dbReference type="UniPathway" id="UPA00051">
    <property type="reaction ID" value="UER00465"/>
</dbReference>
<evidence type="ECO:0000313" key="15">
    <source>
        <dbReference type="EMBL" id="QDH16580.1"/>
    </source>
</evidence>
<dbReference type="Gene3D" id="3.30.70.260">
    <property type="match status" value="1"/>
</dbReference>
<dbReference type="SUPFAM" id="SSF51735">
    <property type="entry name" value="NAD(P)-binding Rossmann-fold domains"/>
    <property type="match status" value="1"/>
</dbReference>
<comment type="similarity">
    <text evidence="3 13">Belongs to the homoserine dehydrogenase family.</text>
</comment>
<dbReference type="RefSeq" id="WP_141459674.1">
    <property type="nucleotide sequence ID" value="NZ_CP038141.1"/>
</dbReference>
<evidence type="ECO:0000256" key="8">
    <source>
        <dbReference type="ARBA" id="ARBA00022857"/>
    </source>
</evidence>
<dbReference type="InterPro" id="IPR045865">
    <property type="entry name" value="ACT-like_dom_sf"/>
</dbReference>
<dbReference type="GO" id="GO:0009086">
    <property type="term" value="P:methionine biosynthetic process"/>
    <property type="evidence" value="ECO:0007669"/>
    <property type="project" value="UniProtKB-KW"/>
</dbReference>
<dbReference type="InterPro" id="IPR002912">
    <property type="entry name" value="ACT_dom"/>
</dbReference>
<proteinExistence type="inferred from homology"/>
<evidence type="ECO:0000256" key="6">
    <source>
        <dbReference type="ARBA" id="ARBA00022605"/>
    </source>
</evidence>
<evidence type="ECO:0000256" key="1">
    <source>
        <dbReference type="ARBA" id="ARBA00005056"/>
    </source>
</evidence>
<protein>
    <recommendedName>
        <fullName evidence="5">Homoserine dehydrogenase</fullName>
        <ecNumber evidence="4">1.1.1.3</ecNumber>
    </recommendedName>
</protein>
<reference evidence="15 16" key="1">
    <citation type="submission" date="2019-03" db="EMBL/GenBank/DDBJ databases">
        <title>The complete genome sequence of Swingsia samuiensis NBRC107927(T).</title>
        <authorList>
            <person name="Chua K.-O."/>
            <person name="Chan K.-G."/>
            <person name="See-Too W.-S."/>
        </authorList>
    </citation>
    <scope>NUCLEOTIDE SEQUENCE [LARGE SCALE GENOMIC DNA]</scope>
    <source>
        <strain evidence="15 16">AH83</strain>
    </source>
</reference>
<evidence type="ECO:0000256" key="7">
    <source>
        <dbReference type="ARBA" id="ARBA00022697"/>
    </source>
</evidence>
<dbReference type="GO" id="GO:0004412">
    <property type="term" value="F:homoserine dehydrogenase activity"/>
    <property type="evidence" value="ECO:0007669"/>
    <property type="project" value="UniProtKB-EC"/>
</dbReference>
<dbReference type="Gene3D" id="3.30.360.10">
    <property type="entry name" value="Dihydrodipicolinate Reductase, domain 2"/>
    <property type="match status" value="1"/>
</dbReference>
<dbReference type="KEGG" id="ssam:E3D00_02580"/>
<comment type="pathway">
    <text evidence="2">Amino-acid biosynthesis; L-methionine biosynthesis via de novo pathway; L-homoserine from L-aspartate: step 3/3.</text>
</comment>
<keyword evidence="16" id="KW-1185">Reference proteome</keyword>
<evidence type="ECO:0000259" key="14">
    <source>
        <dbReference type="PROSITE" id="PS51671"/>
    </source>
</evidence>
<dbReference type="FunFam" id="3.30.360.10:FF:000005">
    <property type="entry name" value="Homoserine dehydrogenase"/>
    <property type="match status" value="1"/>
</dbReference>
<dbReference type="OrthoDB" id="9808167at2"/>
<dbReference type="GO" id="GO:0009088">
    <property type="term" value="P:threonine biosynthetic process"/>
    <property type="evidence" value="ECO:0007669"/>
    <property type="project" value="UniProtKB-UniPathway"/>
</dbReference>
<keyword evidence="9" id="KW-0560">Oxidoreductase</keyword>
<dbReference type="PANTHER" id="PTHR43331:SF1">
    <property type="entry name" value="HOMOSERINE DEHYDROGENASE"/>
    <property type="match status" value="1"/>
</dbReference>
<feature type="active site" description="Proton donor" evidence="11">
    <location>
        <position position="206"/>
    </location>
</feature>
<sequence length="429" mass="45565">MKPLRIGLAGLGTVGIGVIRLLRENAESITARAGRPIEVVAVTARDPKKDRGEDLSSLRWYSNAAEVARDPNIDVVVELIGGSEGAAREMVEIGLSRGLPVVTANKALVALHSETLTKLSSEHNAPLLYEAAVAGGIPAVKLTREGLAPDRLISVGGILNGTCNYILTAMRESGRDFSDILSEAQEKGYAEADPSTDIDGWDTAHKLAILAGIAFSPIVFDSLPVLGIRDVQGIDLQFADELGYRIKLLGMARSKETGKIEAWVRPCLVPEKAPIASVDDVFNAVTTLGTFSGPMTISGRGAGEGPTANAVVADLIDIARGNELPIWGKKHSGPAIRCLPLTEVESAFYIRLVVRDESGVMAAITSVLRDHKVSVHHVSQQDAQSGQAYVAIVTHPMSEQSISAATKALADLDVVHNEPLTLKIEDSLQ</sequence>
<evidence type="ECO:0000256" key="9">
    <source>
        <dbReference type="ARBA" id="ARBA00023002"/>
    </source>
</evidence>
<keyword evidence="6" id="KW-0028">Amino-acid biosynthesis</keyword>
<dbReference type="EC" id="1.1.1.3" evidence="4"/>
<dbReference type="PROSITE" id="PS51671">
    <property type="entry name" value="ACT"/>
    <property type="match status" value="1"/>
</dbReference>
<dbReference type="InterPro" id="IPR016204">
    <property type="entry name" value="HDH"/>
</dbReference>
<dbReference type="Pfam" id="PF00742">
    <property type="entry name" value="Homoserine_dh"/>
    <property type="match status" value="1"/>
</dbReference>
<dbReference type="GO" id="GO:0050661">
    <property type="term" value="F:NADP binding"/>
    <property type="evidence" value="ECO:0007669"/>
    <property type="project" value="InterPro"/>
</dbReference>
<name>A0A4Y6UID9_9PROT</name>
<accession>A0A4Y6UID9</accession>
<feature type="binding site" evidence="12">
    <location>
        <position position="191"/>
    </location>
    <ligand>
        <name>L-homoserine</name>
        <dbReference type="ChEBI" id="CHEBI:57476"/>
    </ligand>
</feature>